<accession>A0A0A9C406</accession>
<reference evidence="1" key="1">
    <citation type="submission" date="2014-09" db="EMBL/GenBank/DDBJ databases">
        <authorList>
            <person name="Magalhaes I.L.F."/>
            <person name="Oliveira U."/>
            <person name="Santos F.R."/>
            <person name="Vidigal T.H.D.A."/>
            <person name="Brescovit A.D."/>
            <person name="Santos A.J."/>
        </authorList>
    </citation>
    <scope>NUCLEOTIDE SEQUENCE</scope>
    <source>
        <tissue evidence="1">Shoot tissue taken approximately 20 cm above the soil surface</tissue>
    </source>
</reference>
<evidence type="ECO:0000313" key="1">
    <source>
        <dbReference type="EMBL" id="JAD70326.1"/>
    </source>
</evidence>
<organism evidence="1">
    <name type="scientific">Arundo donax</name>
    <name type="common">Giant reed</name>
    <name type="synonym">Donax arundinaceus</name>
    <dbReference type="NCBI Taxonomy" id="35708"/>
    <lineage>
        <taxon>Eukaryota</taxon>
        <taxon>Viridiplantae</taxon>
        <taxon>Streptophyta</taxon>
        <taxon>Embryophyta</taxon>
        <taxon>Tracheophyta</taxon>
        <taxon>Spermatophyta</taxon>
        <taxon>Magnoliopsida</taxon>
        <taxon>Liliopsida</taxon>
        <taxon>Poales</taxon>
        <taxon>Poaceae</taxon>
        <taxon>PACMAD clade</taxon>
        <taxon>Arundinoideae</taxon>
        <taxon>Arundineae</taxon>
        <taxon>Arundo</taxon>
    </lineage>
</organism>
<reference evidence="1" key="2">
    <citation type="journal article" date="2015" name="Data Brief">
        <title>Shoot transcriptome of the giant reed, Arundo donax.</title>
        <authorList>
            <person name="Barrero R.A."/>
            <person name="Guerrero F.D."/>
            <person name="Moolhuijzen P."/>
            <person name="Goolsby J.A."/>
            <person name="Tidwell J."/>
            <person name="Bellgard S.E."/>
            <person name="Bellgard M.I."/>
        </authorList>
    </citation>
    <scope>NUCLEOTIDE SEQUENCE</scope>
    <source>
        <tissue evidence="1">Shoot tissue taken approximately 20 cm above the soil surface</tissue>
    </source>
</reference>
<dbReference type="EMBL" id="GBRH01227569">
    <property type="protein sequence ID" value="JAD70326.1"/>
    <property type="molecule type" value="Transcribed_RNA"/>
</dbReference>
<dbReference type="AlphaFoldDB" id="A0A0A9C406"/>
<name>A0A0A9C406_ARUDO</name>
<proteinExistence type="predicted"/>
<sequence length="41" mass="4498">MSMTSNTHVQNPSSAPAAQPCFLNCLTQLILLRKQALQRAN</sequence>
<protein>
    <submittedName>
        <fullName evidence="1">Uncharacterized protein</fullName>
    </submittedName>
</protein>